<feature type="domain" description="Cytosol aminopeptidase" evidence="5">
    <location>
        <begin position="350"/>
        <end position="357"/>
    </location>
</feature>
<dbReference type="SUPFAM" id="SSF53187">
    <property type="entry name" value="Zn-dependent exopeptidases"/>
    <property type="match status" value="1"/>
</dbReference>
<evidence type="ECO:0000259" key="5">
    <source>
        <dbReference type="PROSITE" id="PS00631"/>
    </source>
</evidence>
<dbReference type="InterPro" id="IPR000819">
    <property type="entry name" value="Peptidase_M17_C"/>
</dbReference>
<dbReference type="PROSITE" id="PS00631">
    <property type="entry name" value="CYTOSOL_AP"/>
    <property type="match status" value="1"/>
</dbReference>
<evidence type="ECO:0000256" key="3">
    <source>
        <dbReference type="ARBA" id="ARBA00022670"/>
    </source>
</evidence>
<dbReference type="AlphaFoldDB" id="A0A6J6SQ55"/>
<keyword evidence="3" id="KW-0645">Protease</keyword>
<dbReference type="GO" id="GO:0070006">
    <property type="term" value="F:metalloaminopeptidase activity"/>
    <property type="evidence" value="ECO:0007669"/>
    <property type="project" value="InterPro"/>
</dbReference>
<evidence type="ECO:0000313" key="6">
    <source>
        <dbReference type="EMBL" id="CAB4736319.1"/>
    </source>
</evidence>
<dbReference type="GO" id="GO:0006508">
    <property type="term" value="P:proteolysis"/>
    <property type="evidence" value="ECO:0007669"/>
    <property type="project" value="UniProtKB-KW"/>
</dbReference>
<evidence type="ECO:0000256" key="4">
    <source>
        <dbReference type="ARBA" id="ARBA00022801"/>
    </source>
</evidence>
<evidence type="ECO:0000256" key="1">
    <source>
        <dbReference type="ARBA" id="ARBA00009528"/>
    </source>
</evidence>
<dbReference type="InterPro" id="IPR043472">
    <property type="entry name" value="Macro_dom-like"/>
</dbReference>
<evidence type="ECO:0000256" key="2">
    <source>
        <dbReference type="ARBA" id="ARBA00022438"/>
    </source>
</evidence>
<dbReference type="Gene3D" id="3.40.630.10">
    <property type="entry name" value="Zn peptidases"/>
    <property type="match status" value="1"/>
</dbReference>
<dbReference type="PANTHER" id="PTHR11963">
    <property type="entry name" value="LEUCINE AMINOPEPTIDASE-RELATED"/>
    <property type="match status" value="1"/>
</dbReference>
<dbReference type="PANTHER" id="PTHR11963:SF20">
    <property type="entry name" value="PEPTIDASE B"/>
    <property type="match status" value="1"/>
</dbReference>
<name>A0A6J6SQ55_9ZZZZ</name>
<dbReference type="PRINTS" id="PR00481">
    <property type="entry name" value="LAMNOPPTDASE"/>
</dbReference>
<organism evidence="6">
    <name type="scientific">freshwater metagenome</name>
    <dbReference type="NCBI Taxonomy" id="449393"/>
    <lineage>
        <taxon>unclassified sequences</taxon>
        <taxon>metagenomes</taxon>
        <taxon>ecological metagenomes</taxon>
    </lineage>
</organism>
<dbReference type="CDD" id="cd00433">
    <property type="entry name" value="Peptidase_M17"/>
    <property type="match status" value="1"/>
</dbReference>
<dbReference type="EMBL" id="CAEZYV010000062">
    <property type="protein sequence ID" value="CAB4736319.1"/>
    <property type="molecule type" value="Genomic_DNA"/>
</dbReference>
<dbReference type="GO" id="GO:0030145">
    <property type="term" value="F:manganese ion binding"/>
    <property type="evidence" value="ECO:0007669"/>
    <property type="project" value="InterPro"/>
</dbReference>
<dbReference type="Pfam" id="PF02789">
    <property type="entry name" value="Peptidase_M17_N"/>
    <property type="match status" value="1"/>
</dbReference>
<protein>
    <submittedName>
        <fullName evidence="6">Unannotated protein</fullName>
    </submittedName>
</protein>
<dbReference type="InterPro" id="IPR008283">
    <property type="entry name" value="Peptidase_M17_N"/>
</dbReference>
<dbReference type="InterPro" id="IPR011356">
    <property type="entry name" value="Leucine_aapep/pepB"/>
</dbReference>
<dbReference type="Pfam" id="PF00883">
    <property type="entry name" value="Peptidase_M17"/>
    <property type="match status" value="1"/>
</dbReference>
<accession>A0A6J6SQ55</accession>
<keyword evidence="4" id="KW-0378">Hydrolase</keyword>
<comment type="similarity">
    <text evidence="1">Belongs to the peptidase M17 family.</text>
</comment>
<dbReference type="Gene3D" id="3.40.220.10">
    <property type="entry name" value="Leucine Aminopeptidase, subunit E, domain 1"/>
    <property type="match status" value="1"/>
</dbReference>
<proteinExistence type="inferred from homology"/>
<reference evidence="6" key="1">
    <citation type="submission" date="2020-05" db="EMBL/GenBank/DDBJ databases">
        <authorList>
            <person name="Chiriac C."/>
            <person name="Salcher M."/>
            <person name="Ghai R."/>
            <person name="Kavagutti S V."/>
        </authorList>
    </citation>
    <scope>NUCLEOTIDE SEQUENCE</scope>
</reference>
<dbReference type="GO" id="GO:0005737">
    <property type="term" value="C:cytoplasm"/>
    <property type="evidence" value="ECO:0007669"/>
    <property type="project" value="InterPro"/>
</dbReference>
<keyword evidence="2" id="KW-0031">Aminopeptidase</keyword>
<gene>
    <name evidence="6" type="ORF">UFOPK2788_00526</name>
</gene>
<sequence length="504" mass="53279">MTVKLVPIIDCQSLSEIDYSKYGALAIPFAKSDDGNSLAICNPKAASQISKYFAIDFADLLSKWPDATGKAGEIIEVPSELASHKLSRIYLVGIGSDTPDDSRKAGSALARKVKNSGVIVLDALATNKANARMHGVSLILASYSWSAKSAPTKEAKSASFHLVGNFSKELESARSLAIGVWRARDLIHTPANIKNPLWIAEQAKSLVKKAKSSALKIEIKSGAGLEKFGGLLAVGNSAPKPGPRLVQISYAPKGSKNWPHVVLVGKGITFDTGGVSLKRPYDTMVGMKSDMSGAAAVLATVIAIAEMGSAAPKVRVTGLLMCAENALSSTSQRPSDVITHFGGTTVEVINTDAEGRLVLADGLAYADAKLDPDYLVDIATLTGAATLGLGRQYAAMYTRNVSLAQKLYDAGQSVGERVWHMPLIDDYKVALASDVADLNHTAEKPDFNGGSITAALFLEHFAGQRNWVHLDIAGPARSESDSGENPKGGTGFGVRLLTEWLTSL</sequence>